<keyword evidence="6" id="KW-0378">Hydrolase</keyword>
<comment type="caution">
    <text evidence="9">The sequence shown here is derived from an EMBL/GenBank/DDBJ whole genome shotgun (WGS) entry which is preliminary data.</text>
</comment>
<dbReference type="GO" id="GO:0006508">
    <property type="term" value="P:proteolysis"/>
    <property type="evidence" value="ECO:0007669"/>
    <property type="project" value="UniProtKB-KW"/>
</dbReference>
<dbReference type="PANTHER" id="PTHR47966:SF51">
    <property type="entry name" value="BETA-SITE APP-CLEAVING ENZYME, ISOFORM A-RELATED"/>
    <property type="match status" value="1"/>
</dbReference>
<dbReference type="PROSITE" id="PS00141">
    <property type="entry name" value="ASP_PROTEASE"/>
    <property type="match status" value="1"/>
</dbReference>
<dbReference type="InterPro" id="IPR021109">
    <property type="entry name" value="Peptidase_aspartic_dom_sf"/>
</dbReference>
<gene>
    <name evidence="9" type="ORF">DIURU_002373</name>
</gene>
<feature type="disulfide bond" evidence="5">
    <location>
        <begin position="266"/>
        <end position="300"/>
    </location>
</feature>
<dbReference type="PRINTS" id="PR00792">
    <property type="entry name" value="PEPSIN"/>
</dbReference>
<evidence type="ECO:0000256" key="6">
    <source>
        <dbReference type="RuleBase" id="RU000454"/>
    </source>
</evidence>
<dbReference type="EMBL" id="SWFT01000067">
    <property type="protein sequence ID" value="KAA8903487.1"/>
    <property type="molecule type" value="Genomic_DNA"/>
</dbReference>
<keyword evidence="3 6" id="KW-0064">Aspartyl protease</keyword>
<keyword evidence="2 7" id="KW-0732">Signal</keyword>
<dbReference type="InterPro" id="IPR033121">
    <property type="entry name" value="PEPTIDASE_A1"/>
</dbReference>
<dbReference type="PANTHER" id="PTHR47966">
    <property type="entry name" value="BETA-SITE APP-CLEAVING ENZYME, ISOFORM A-RELATED"/>
    <property type="match status" value="1"/>
</dbReference>
<organism evidence="9 10">
    <name type="scientific">Diutina rugosa</name>
    <name type="common">Yeast</name>
    <name type="synonym">Candida rugosa</name>
    <dbReference type="NCBI Taxonomy" id="5481"/>
    <lineage>
        <taxon>Eukaryota</taxon>
        <taxon>Fungi</taxon>
        <taxon>Dikarya</taxon>
        <taxon>Ascomycota</taxon>
        <taxon>Saccharomycotina</taxon>
        <taxon>Pichiomycetes</taxon>
        <taxon>Debaryomycetaceae</taxon>
        <taxon>Diutina</taxon>
    </lineage>
</organism>
<dbReference type="OrthoDB" id="5839471at2759"/>
<evidence type="ECO:0000256" key="5">
    <source>
        <dbReference type="PIRSR" id="PIRSR601461-2"/>
    </source>
</evidence>
<keyword evidence="4 5" id="KW-1015">Disulfide bond</keyword>
<dbReference type="SUPFAM" id="SSF50630">
    <property type="entry name" value="Acid proteases"/>
    <property type="match status" value="1"/>
</dbReference>
<dbReference type="Pfam" id="PF00026">
    <property type="entry name" value="Asp"/>
    <property type="match status" value="1"/>
</dbReference>
<feature type="chain" id="PRO_5024801057" description="Peptidase A1 domain-containing protein" evidence="7">
    <location>
        <begin position="20"/>
        <end position="350"/>
    </location>
</feature>
<evidence type="ECO:0000256" key="3">
    <source>
        <dbReference type="ARBA" id="ARBA00022750"/>
    </source>
</evidence>
<evidence type="ECO:0000256" key="1">
    <source>
        <dbReference type="ARBA" id="ARBA00007447"/>
    </source>
</evidence>
<evidence type="ECO:0000256" key="4">
    <source>
        <dbReference type="ARBA" id="ARBA00023157"/>
    </source>
</evidence>
<dbReference type="GO" id="GO:0005576">
    <property type="term" value="C:extracellular region"/>
    <property type="evidence" value="ECO:0007669"/>
    <property type="project" value="UniProtKB-ARBA"/>
</dbReference>
<dbReference type="GeneID" id="54781024"/>
<name>A0A642US30_DIURU</name>
<dbReference type="VEuPathDB" id="FungiDB:DIURU_002373"/>
<dbReference type="GO" id="GO:0004190">
    <property type="term" value="F:aspartic-type endopeptidase activity"/>
    <property type="evidence" value="ECO:0007669"/>
    <property type="project" value="UniProtKB-KW"/>
</dbReference>
<dbReference type="AlphaFoldDB" id="A0A642US30"/>
<feature type="signal peptide" evidence="7">
    <location>
        <begin position="1"/>
        <end position="19"/>
    </location>
</feature>
<sequence>MVYQFLFLTLAAALPVAPSFQTPSYLQTNSSTGYVTSELSNYYGKWLMNITIGSQQKQFTPIADSGSPEAWLPDYDGWANASTSLVNLNQEYQTTYVNSAVQGYYAEDTISLDNVSLEKFRFGVVDNPDAGANNVGVFGLSKKNDISYDTLPYALKTAGKIRSTVASIYYRHSANKGKLIFGGVDQSKVGSHWESHTSTGSSWDFPLEKMTINGNDVYVDTNATTFNTFLVDTGTEVSFFPTKFLNQLAPLFNATRQDSGYYVMPCNQPPDRSFSITLGDSTYEIPFSTFIWQPSGSNQCYLGAGDSSIFNLNLLGTTVLSNLYVAFDYDNSEVKLAKLLDTDIETIVAW</sequence>
<dbReference type="Proteomes" id="UP000449547">
    <property type="component" value="Unassembled WGS sequence"/>
</dbReference>
<reference evidence="9 10" key="1">
    <citation type="submission" date="2019-07" db="EMBL/GenBank/DDBJ databases">
        <title>Genome assembly of two rare yeast pathogens: Diutina rugosa and Trichomonascus ciferrii.</title>
        <authorList>
            <person name="Mixao V."/>
            <person name="Saus E."/>
            <person name="Hansen A."/>
            <person name="Lass-Flor C."/>
            <person name="Gabaldon T."/>
        </authorList>
    </citation>
    <scope>NUCLEOTIDE SEQUENCE [LARGE SCALE GENOMIC DNA]</scope>
    <source>
        <strain evidence="9 10">CBS 613</strain>
    </source>
</reference>
<comment type="similarity">
    <text evidence="1 6">Belongs to the peptidase A1 family.</text>
</comment>
<protein>
    <recommendedName>
        <fullName evidence="8">Peptidase A1 domain-containing protein</fullName>
    </recommendedName>
</protein>
<keyword evidence="6" id="KW-0645">Protease</keyword>
<evidence type="ECO:0000259" key="8">
    <source>
        <dbReference type="PROSITE" id="PS51767"/>
    </source>
</evidence>
<dbReference type="RefSeq" id="XP_034012789.1">
    <property type="nucleotide sequence ID" value="XM_034155017.1"/>
</dbReference>
<evidence type="ECO:0000313" key="10">
    <source>
        <dbReference type="Proteomes" id="UP000449547"/>
    </source>
</evidence>
<dbReference type="InterPro" id="IPR001461">
    <property type="entry name" value="Aspartic_peptidase_A1"/>
</dbReference>
<dbReference type="PROSITE" id="PS51767">
    <property type="entry name" value="PEPTIDASE_A1"/>
    <property type="match status" value="1"/>
</dbReference>
<proteinExistence type="inferred from homology"/>
<keyword evidence="10" id="KW-1185">Reference proteome</keyword>
<dbReference type="InterPro" id="IPR001969">
    <property type="entry name" value="Aspartic_peptidase_AS"/>
</dbReference>
<dbReference type="Gene3D" id="2.40.70.10">
    <property type="entry name" value="Acid Proteases"/>
    <property type="match status" value="2"/>
</dbReference>
<evidence type="ECO:0000256" key="2">
    <source>
        <dbReference type="ARBA" id="ARBA00022729"/>
    </source>
</evidence>
<accession>A0A642US30</accession>
<evidence type="ECO:0000256" key="7">
    <source>
        <dbReference type="SAM" id="SignalP"/>
    </source>
</evidence>
<dbReference type="OMA" id="NQSIVWA"/>
<feature type="domain" description="Peptidase A1" evidence="8">
    <location>
        <begin position="46"/>
        <end position="337"/>
    </location>
</feature>
<evidence type="ECO:0000313" key="9">
    <source>
        <dbReference type="EMBL" id="KAA8903487.1"/>
    </source>
</evidence>